<dbReference type="EMBL" id="NSDM01000006">
    <property type="protein sequence ID" value="MDQ2585525.1"/>
    <property type="molecule type" value="Genomic_DNA"/>
</dbReference>
<evidence type="ECO:0000313" key="1">
    <source>
        <dbReference type="EMBL" id="MDQ2585525.1"/>
    </source>
</evidence>
<accession>A0ABU0X071</accession>
<gene>
    <name evidence="1" type="ORF">CKY47_16365</name>
</gene>
<comment type="caution">
    <text evidence="1">The sequence shown here is derived from an EMBL/GenBank/DDBJ whole genome shotgun (WGS) entry which is preliminary data.</text>
</comment>
<organism evidence="1 2">
    <name type="scientific">Saccharothrix yanglingensis</name>
    <dbReference type="NCBI Taxonomy" id="659496"/>
    <lineage>
        <taxon>Bacteria</taxon>
        <taxon>Bacillati</taxon>
        <taxon>Actinomycetota</taxon>
        <taxon>Actinomycetes</taxon>
        <taxon>Pseudonocardiales</taxon>
        <taxon>Pseudonocardiaceae</taxon>
        <taxon>Saccharothrix</taxon>
    </lineage>
</organism>
<evidence type="ECO:0000313" key="2">
    <source>
        <dbReference type="Proteomes" id="UP001225605"/>
    </source>
</evidence>
<sequence length="199" mass="21451">MPLASHPLDDATADALLSLAGASWERDDLDASWVAAGLPATPVAWQVHEEMDYRLDAGDRAFVVGMGFDPDRVTAFAVAFAVFLEDVVGEEDFFDHFGPQWAIDADAGRDAFDALFRAGVERVAARLGEPVATGTHDEAWHHAVWRAGDCLLVVAQGEDFDSYGVADDLKLWLVRHPQDAPVPAGDALYAFLCGDPTPA</sequence>
<protein>
    <submittedName>
        <fullName evidence="1">Uncharacterized protein</fullName>
    </submittedName>
</protein>
<name>A0ABU0X071_9PSEU</name>
<proteinExistence type="predicted"/>
<dbReference type="RefSeq" id="WP_306746716.1">
    <property type="nucleotide sequence ID" value="NZ_NSDM01000006.1"/>
</dbReference>
<dbReference type="Proteomes" id="UP001225605">
    <property type="component" value="Unassembled WGS sequence"/>
</dbReference>
<reference evidence="1 2" key="1">
    <citation type="submission" date="2017-06" db="EMBL/GenBank/DDBJ databases">
        <title>Cultured bacterium strain Saccharothrix yanglingensis Hhs.015.</title>
        <authorList>
            <person name="Xia Y."/>
        </authorList>
    </citation>
    <scope>NUCLEOTIDE SEQUENCE [LARGE SCALE GENOMIC DNA]</scope>
    <source>
        <strain evidence="1 2">Hhs.015</strain>
    </source>
</reference>
<keyword evidence="2" id="KW-1185">Reference proteome</keyword>